<dbReference type="InterPro" id="IPR034746">
    <property type="entry name" value="POTRA"/>
</dbReference>
<feature type="compositionally biased region" description="Polar residues" evidence="8">
    <location>
        <begin position="65"/>
        <end position="75"/>
    </location>
</feature>
<evidence type="ECO:0000256" key="3">
    <source>
        <dbReference type="ARBA" id="ARBA00022618"/>
    </source>
</evidence>
<evidence type="ECO:0000256" key="8">
    <source>
        <dbReference type="SAM" id="MobiDB-lite"/>
    </source>
</evidence>
<feature type="compositionally biased region" description="Basic residues" evidence="8">
    <location>
        <begin position="1"/>
        <end position="13"/>
    </location>
</feature>
<dbReference type="PROSITE" id="PS51779">
    <property type="entry name" value="POTRA"/>
    <property type="match status" value="1"/>
</dbReference>
<dbReference type="PANTHER" id="PTHR37820:SF1">
    <property type="entry name" value="CELL DIVISION PROTEIN FTSQ"/>
    <property type="match status" value="1"/>
</dbReference>
<evidence type="ECO:0000256" key="7">
    <source>
        <dbReference type="ARBA" id="ARBA00023306"/>
    </source>
</evidence>
<dbReference type="RefSeq" id="WP_126848383.1">
    <property type="nucleotide sequence ID" value="NZ_CP044108.1"/>
</dbReference>
<evidence type="ECO:0000256" key="1">
    <source>
        <dbReference type="ARBA" id="ARBA00004370"/>
    </source>
</evidence>
<keyword evidence="5 9" id="KW-1133">Transmembrane helix</keyword>
<evidence type="ECO:0000313" key="11">
    <source>
        <dbReference type="EMBL" id="QEU11452.1"/>
    </source>
</evidence>
<evidence type="ECO:0000256" key="6">
    <source>
        <dbReference type="ARBA" id="ARBA00023136"/>
    </source>
</evidence>
<dbReference type="Pfam" id="PF08478">
    <property type="entry name" value="POTRA_1"/>
    <property type="match status" value="1"/>
</dbReference>
<dbReference type="Gene3D" id="3.10.20.310">
    <property type="entry name" value="membrane protein fhac"/>
    <property type="match status" value="1"/>
</dbReference>
<feature type="compositionally biased region" description="Basic and acidic residues" evidence="8">
    <location>
        <begin position="78"/>
        <end position="87"/>
    </location>
</feature>
<dbReference type="InterPro" id="IPR013685">
    <property type="entry name" value="POTRA_FtsQ_type"/>
</dbReference>
<feature type="region of interest" description="Disordered" evidence="8">
    <location>
        <begin position="1"/>
        <end position="129"/>
    </location>
</feature>
<keyword evidence="4 9" id="KW-0812">Transmembrane</keyword>
<evidence type="ECO:0000256" key="9">
    <source>
        <dbReference type="SAM" id="Phobius"/>
    </source>
</evidence>
<evidence type="ECO:0000256" key="4">
    <source>
        <dbReference type="ARBA" id="ARBA00022692"/>
    </source>
</evidence>
<keyword evidence="12" id="KW-1185">Reference proteome</keyword>
<evidence type="ECO:0000256" key="5">
    <source>
        <dbReference type="ARBA" id="ARBA00022989"/>
    </source>
</evidence>
<accession>A0ABX6A3M5</accession>
<sequence length="370" mass="39315">MSTPKRPQRPVRPRRPEARAAVNVDESRKSGTTQADQPKRGERKKPQRVFGNRRNTKPLPPGGTSPATPQKTETSPEPAERATDTKRTKQGKTAKPAKAPTKAKVARSRTSATSVATARTASPGKSPVVHAGKRFASRVRKKPWQKNRRLLPLILGSFVLLLSLAVLALAFLPQLKVSDVRVAGATYVDVSALEQVASAREGQPLAFTDLNALEEDLSAVQGVKAAKATRHWPNTVRVVITERTAIAQLESGRSTSLVDSSGAKLPANAANPASLPRLVVDPATPNVEATESALLDIARVLPPNLRAALTKATANSPSSVTLEVATQAGPRTVVWGGPEDSELKARVLEALLNQPGAVIDVSSPEAPTIR</sequence>
<gene>
    <name evidence="11" type="ORF">FOB48_03490</name>
</gene>
<feature type="compositionally biased region" description="Low complexity" evidence="8">
    <location>
        <begin position="93"/>
        <end position="122"/>
    </location>
</feature>
<evidence type="ECO:0000256" key="2">
    <source>
        <dbReference type="ARBA" id="ARBA00022475"/>
    </source>
</evidence>
<proteinExistence type="predicted"/>
<organism evidence="11 12">
    <name type="scientific">Dermabacter vaginalis</name>
    <dbReference type="NCBI Taxonomy" id="1630135"/>
    <lineage>
        <taxon>Bacteria</taxon>
        <taxon>Bacillati</taxon>
        <taxon>Actinomycetota</taxon>
        <taxon>Actinomycetes</taxon>
        <taxon>Micrococcales</taxon>
        <taxon>Dermabacteraceae</taxon>
        <taxon>Dermabacter</taxon>
    </lineage>
</organism>
<dbReference type="InterPro" id="IPR050487">
    <property type="entry name" value="FtsQ_DivIB"/>
</dbReference>
<keyword evidence="6 9" id="KW-0472">Membrane</keyword>
<protein>
    <submittedName>
        <fullName evidence="11">FtsQ-type POTRA domain-containing protein</fullName>
    </submittedName>
</protein>
<comment type="subcellular location">
    <subcellularLocation>
        <location evidence="1">Membrane</location>
    </subcellularLocation>
</comment>
<keyword evidence="2" id="KW-1003">Cell membrane</keyword>
<dbReference type="Proteomes" id="UP000323865">
    <property type="component" value="Chromosome"/>
</dbReference>
<dbReference type="PANTHER" id="PTHR37820">
    <property type="entry name" value="CELL DIVISION PROTEIN DIVIB"/>
    <property type="match status" value="1"/>
</dbReference>
<dbReference type="EMBL" id="CP044108">
    <property type="protein sequence ID" value="QEU11452.1"/>
    <property type="molecule type" value="Genomic_DNA"/>
</dbReference>
<feature type="transmembrane region" description="Helical" evidence="9">
    <location>
        <begin position="150"/>
        <end position="172"/>
    </location>
</feature>
<evidence type="ECO:0000259" key="10">
    <source>
        <dbReference type="PROSITE" id="PS51779"/>
    </source>
</evidence>
<feature type="domain" description="POTRA" evidence="10">
    <location>
        <begin position="175"/>
        <end position="243"/>
    </location>
</feature>
<evidence type="ECO:0000313" key="12">
    <source>
        <dbReference type="Proteomes" id="UP000323865"/>
    </source>
</evidence>
<keyword evidence="7" id="KW-0131">Cell cycle</keyword>
<keyword evidence="3" id="KW-0132">Cell division</keyword>
<name>A0ABX6A3M5_9MICO</name>
<reference evidence="11 12" key="1">
    <citation type="submission" date="2019-09" db="EMBL/GenBank/DDBJ databases">
        <title>FDA dAtabase for Regulatory Grade micrObial Sequences (FDA-ARGOS): Supporting development and validation of Infectious Disease Dx tests.</title>
        <authorList>
            <person name="Sciortino C."/>
            <person name="Tallon L."/>
            <person name="Sadzewicz L."/>
            <person name="Vavikolanu K."/>
            <person name="Mehta A."/>
            <person name="Aluvathingal J."/>
            <person name="Nadendla S."/>
            <person name="Nandy P."/>
            <person name="Geyer C."/>
            <person name="Yan Y."/>
            <person name="Sichtig H."/>
        </authorList>
    </citation>
    <scope>NUCLEOTIDE SEQUENCE [LARGE SCALE GENOMIC DNA]</scope>
    <source>
        <strain evidence="11 12">FDAARGOS_640</strain>
    </source>
</reference>